<reference evidence="2 4" key="1">
    <citation type="journal article" date="2014" name="J. Infect. Dis.">
        <title>Molecular characterization of a novel botulinum neurotoxin type H gene.</title>
        <authorList>
            <person name="Dover N."/>
            <person name="Barash J.R."/>
            <person name="Hill K.K."/>
            <person name="Xie G."/>
            <person name="Arnon S.S."/>
        </authorList>
    </citation>
    <scope>NUCLEOTIDE SEQUENCE [LARGE SCALE GENOMIC DNA]</scope>
    <source>
        <strain evidence="2 4">IBCA10-7060</strain>
    </source>
</reference>
<dbReference type="Proteomes" id="UP000473887">
    <property type="component" value="Unassembled WGS sequence"/>
</dbReference>
<evidence type="ECO:0000313" key="1">
    <source>
        <dbReference type="EMBL" id="NEZ91003.1"/>
    </source>
</evidence>
<proteinExistence type="predicted"/>
<reference evidence="1 3" key="2">
    <citation type="submission" date="2019-02" db="EMBL/GenBank/DDBJ databases">
        <title>Genome sequencing of Clostridium botulinum clinical isolates.</title>
        <authorList>
            <person name="Brunt J."/>
            <person name="Van Vliet A.H.M."/>
            <person name="Stringer S.C."/>
            <person name="Grant K.A."/>
            <person name="Carter A.C."/>
            <person name="Peck M.W."/>
        </authorList>
    </citation>
    <scope>NUCLEOTIDE SEQUENCE [LARGE SCALE GENOMIC DNA]</scope>
    <source>
        <strain evidence="1 3">H142660711</strain>
    </source>
</reference>
<dbReference type="RefSeq" id="WP_003357837.1">
    <property type="nucleotide sequence ID" value="NZ_CP013246.1"/>
</dbReference>
<evidence type="ECO:0000313" key="2">
    <source>
        <dbReference type="EMBL" id="QRI52992.1"/>
    </source>
</evidence>
<evidence type="ECO:0000313" key="3">
    <source>
        <dbReference type="Proteomes" id="UP000473887"/>
    </source>
</evidence>
<reference evidence="2" key="3">
    <citation type="submission" date="2021-02" db="EMBL/GenBank/DDBJ databases">
        <authorList>
            <person name="Dover N."/>
            <person name="Barash J.R."/>
            <person name="Bell J.M."/>
            <person name="Sylvester M.D."/>
            <person name="Arnon S."/>
        </authorList>
    </citation>
    <scope>NUCLEOTIDE SEQUENCE</scope>
    <source>
        <strain evidence="2">IBCA10-7060</strain>
    </source>
</reference>
<protein>
    <submittedName>
        <fullName evidence="1">Uncharacterized protein</fullName>
    </submittedName>
</protein>
<dbReference type="Proteomes" id="UP000663464">
    <property type="component" value="Chromosome"/>
</dbReference>
<organism evidence="1 3">
    <name type="scientific">Clostridium botulinum</name>
    <dbReference type="NCBI Taxonomy" id="1491"/>
    <lineage>
        <taxon>Bacteria</taxon>
        <taxon>Bacillati</taxon>
        <taxon>Bacillota</taxon>
        <taxon>Clostridia</taxon>
        <taxon>Eubacteriales</taxon>
        <taxon>Clostridiaceae</taxon>
        <taxon>Clostridium</taxon>
    </lineage>
</organism>
<accession>A0A0A2HES6</accession>
<dbReference type="EMBL" id="CP069280">
    <property type="protein sequence ID" value="QRI52992.1"/>
    <property type="molecule type" value="Genomic_DNA"/>
</dbReference>
<sequence>MFNFSGVLSIKKEGEIIYEKKDTFTLNRKKTSCEKSSEDKIQLVHKVNT</sequence>
<name>A0A0A2HES6_CLOBO</name>
<dbReference type="AlphaFoldDB" id="A0A0A2HES6"/>
<evidence type="ECO:0000313" key="4">
    <source>
        <dbReference type="Proteomes" id="UP000663464"/>
    </source>
</evidence>
<gene>
    <name evidence="1" type="ORF">EXM69_03350</name>
    <name evidence="2" type="ORF">JQS73_16440</name>
</gene>
<dbReference type="EMBL" id="SGKC01000004">
    <property type="protein sequence ID" value="NEZ91003.1"/>
    <property type="molecule type" value="Genomic_DNA"/>
</dbReference>